<organism evidence="3 4">
    <name type="scientific">Ensete ventricosum</name>
    <name type="common">Abyssinian banana</name>
    <name type="synonym">Musa ensete</name>
    <dbReference type="NCBI Taxonomy" id="4639"/>
    <lineage>
        <taxon>Eukaryota</taxon>
        <taxon>Viridiplantae</taxon>
        <taxon>Streptophyta</taxon>
        <taxon>Embryophyta</taxon>
        <taxon>Tracheophyta</taxon>
        <taxon>Spermatophyta</taxon>
        <taxon>Magnoliopsida</taxon>
        <taxon>Liliopsida</taxon>
        <taxon>Zingiberales</taxon>
        <taxon>Musaceae</taxon>
        <taxon>Ensete</taxon>
    </lineage>
</organism>
<accession>A0AAV8RWM6</accession>
<evidence type="ECO:0000313" key="4">
    <source>
        <dbReference type="Proteomes" id="UP001222027"/>
    </source>
</evidence>
<comment type="caution">
    <text evidence="3">The sequence shown here is derived from an EMBL/GenBank/DDBJ whole genome shotgun (WGS) entry which is preliminary data.</text>
</comment>
<evidence type="ECO:0000256" key="2">
    <source>
        <dbReference type="ARBA" id="ARBA00022801"/>
    </source>
</evidence>
<reference evidence="3 4" key="1">
    <citation type="submission" date="2022-12" db="EMBL/GenBank/DDBJ databases">
        <title>Chromosome-scale assembly of the Ensete ventricosum genome.</title>
        <authorList>
            <person name="Dussert Y."/>
            <person name="Stocks J."/>
            <person name="Wendawek A."/>
            <person name="Woldeyes F."/>
            <person name="Nichols R.A."/>
            <person name="Borrell J.S."/>
        </authorList>
    </citation>
    <scope>NUCLEOTIDE SEQUENCE [LARGE SCALE GENOMIC DNA]</scope>
    <source>
        <strain evidence="4">cv. Maze</strain>
        <tissue evidence="3">Seeds</tissue>
    </source>
</reference>
<dbReference type="Pfam" id="PF01150">
    <property type="entry name" value="GDA1_CD39"/>
    <property type="match status" value="1"/>
</dbReference>
<dbReference type="EMBL" id="JAQQAF010000001">
    <property type="protein sequence ID" value="KAJ8511550.1"/>
    <property type="molecule type" value="Genomic_DNA"/>
</dbReference>
<keyword evidence="4" id="KW-1185">Reference proteome</keyword>
<keyword evidence="2" id="KW-0378">Hydrolase</keyword>
<name>A0AAV8RWM6_ENSVE</name>
<dbReference type="AlphaFoldDB" id="A0AAV8RWM6"/>
<sequence>MCPQVILTNGLPSGYLHYGPLRMEATACWAATMDLTIMVTRHRYKVSELHHLHTFDGVWNGGGGDEKKILFVSSFFFDRAAEAGFVDRKKPVAKVKPSDFEEAANHGCQLSVDDAKTTCPLVQEDHLPYLCMDLVYQYTLLVDGLELLFYYVFYY</sequence>
<dbReference type="Gene3D" id="3.30.420.150">
    <property type="entry name" value="Exopolyphosphatase. Domain 2"/>
    <property type="match status" value="1"/>
</dbReference>
<evidence type="ECO:0000256" key="1">
    <source>
        <dbReference type="ARBA" id="ARBA00009283"/>
    </source>
</evidence>
<dbReference type="GO" id="GO:0009134">
    <property type="term" value="P:nucleoside diphosphate catabolic process"/>
    <property type="evidence" value="ECO:0007669"/>
    <property type="project" value="TreeGrafter"/>
</dbReference>
<gene>
    <name evidence="3" type="ORF">OPV22_001984</name>
</gene>
<protein>
    <submittedName>
        <fullName evidence="3">Uncharacterized protein</fullName>
    </submittedName>
</protein>
<dbReference type="GO" id="GO:0016020">
    <property type="term" value="C:membrane"/>
    <property type="evidence" value="ECO:0007669"/>
    <property type="project" value="TreeGrafter"/>
</dbReference>
<dbReference type="PANTHER" id="PTHR11782:SF83">
    <property type="entry name" value="GUANOSINE-DIPHOSPHATASE"/>
    <property type="match status" value="1"/>
</dbReference>
<dbReference type="GO" id="GO:0017110">
    <property type="term" value="F:nucleoside diphosphate phosphatase activity"/>
    <property type="evidence" value="ECO:0007669"/>
    <property type="project" value="TreeGrafter"/>
</dbReference>
<proteinExistence type="inferred from homology"/>
<dbReference type="Proteomes" id="UP001222027">
    <property type="component" value="Unassembled WGS sequence"/>
</dbReference>
<dbReference type="PANTHER" id="PTHR11782">
    <property type="entry name" value="ADENOSINE/GUANOSINE DIPHOSPHATASE"/>
    <property type="match status" value="1"/>
</dbReference>
<evidence type="ECO:0000313" key="3">
    <source>
        <dbReference type="EMBL" id="KAJ8511550.1"/>
    </source>
</evidence>
<comment type="similarity">
    <text evidence="1">Belongs to the GDA1/CD39 NTPase family.</text>
</comment>
<dbReference type="InterPro" id="IPR000407">
    <property type="entry name" value="GDA1_CD39_NTPase"/>
</dbReference>